<dbReference type="AlphaFoldDB" id="A0A0W1AW64"/>
<name>A0A0W1AW64_9BACL</name>
<dbReference type="EMBL" id="LCZJ02000026">
    <property type="protein sequence ID" value="KTD85488.1"/>
    <property type="molecule type" value="Genomic_DNA"/>
</dbReference>
<dbReference type="OrthoDB" id="9782128at2"/>
<evidence type="ECO:0000313" key="2">
    <source>
        <dbReference type="Proteomes" id="UP000054709"/>
    </source>
</evidence>
<dbReference type="InterPro" id="IPR013078">
    <property type="entry name" value="His_Pase_superF_clade-1"/>
</dbReference>
<dbReference type="InterPro" id="IPR050275">
    <property type="entry name" value="PGM_Phosphatase"/>
</dbReference>
<dbReference type="SUPFAM" id="SSF53254">
    <property type="entry name" value="Phosphoglycerate mutase-like"/>
    <property type="match status" value="1"/>
</dbReference>
<gene>
    <name evidence="1" type="ORF">UQ64_18445</name>
</gene>
<dbReference type="GO" id="GO:0016791">
    <property type="term" value="F:phosphatase activity"/>
    <property type="evidence" value="ECO:0007669"/>
    <property type="project" value="TreeGrafter"/>
</dbReference>
<dbReference type="CDD" id="cd07067">
    <property type="entry name" value="HP_PGM_like"/>
    <property type="match status" value="1"/>
</dbReference>
<dbReference type="Pfam" id="PF00300">
    <property type="entry name" value="His_Phos_1"/>
    <property type="match status" value="1"/>
</dbReference>
<keyword evidence="2" id="KW-1185">Reference proteome</keyword>
<evidence type="ECO:0000313" key="1">
    <source>
        <dbReference type="EMBL" id="KTD85488.1"/>
    </source>
</evidence>
<dbReference type="InterPro" id="IPR029033">
    <property type="entry name" value="His_PPase_superfam"/>
</dbReference>
<sequence>MAIYFIRHKIDDEGFRGGWSQRGLVVEGYRQAERLGCYLKENQSRFNISRILCSDLQRALDTANEIARELSLPAESSQYWRETNNGVIAGMPHEIANERYPGLYFSALRMDEGFPGGESPKEFFTRISTSFSKLCNELESTDPKENVIVVTHGGVINVIYHILKGLTWTNKNAHFPTSYTSIHKIEYQVDKWVVTNENLTEHISSEQAAGLAN</sequence>
<accession>A0A0W1AW64</accession>
<comment type="caution">
    <text evidence="1">The sequence shown here is derived from an EMBL/GenBank/DDBJ whole genome shotgun (WGS) entry which is preliminary data.</text>
</comment>
<dbReference type="RefSeq" id="WP_060624341.1">
    <property type="nucleotide sequence ID" value="NZ_LCZJ02000026.1"/>
</dbReference>
<dbReference type="Gene3D" id="3.40.50.1240">
    <property type="entry name" value="Phosphoglycerate mutase-like"/>
    <property type="match status" value="1"/>
</dbReference>
<proteinExistence type="predicted"/>
<reference evidence="1 2" key="1">
    <citation type="journal article" date="2015" name="Int. Biodeterior. Biodegradation">
        <title>Physiological and genetic screening methods for the isolation of methyl tert-butyl ether-degrading bacteria for bioremediation purposes.</title>
        <authorList>
            <person name="Guisado I.M."/>
            <person name="Purswani J."/>
            <person name="Gonzalez Lopez J."/>
            <person name="Pozo C."/>
        </authorList>
    </citation>
    <scope>NUCLEOTIDE SEQUENCE [LARGE SCALE GENOMIC DNA]</scope>
    <source>
        <strain evidence="1 2">SH7</strain>
    </source>
</reference>
<dbReference type="SMART" id="SM00855">
    <property type="entry name" value="PGAM"/>
    <property type="match status" value="1"/>
</dbReference>
<organism evidence="1 2">
    <name type="scientific">Paenibacillus etheri</name>
    <dbReference type="NCBI Taxonomy" id="1306852"/>
    <lineage>
        <taxon>Bacteria</taxon>
        <taxon>Bacillati</taxon>
        <taxon>Bacillota</taxon>
        <taxon>Bacilli</taxon>
        <taxon>Bacillales</taxon>
        <taxon>Paenibacillaceae</taxon>
        <taxon>Paenibacillus</taxon>
    </lineage>
</organism>
<dbReference type="PANTHER" id="PTHR48100">
    <property type="entry name" value="BROAD-SPECIFICITY PHOSPHATASE YOR283W-RELATED"/>
    <property type="match status" value="1"/>
</dbReference>
<protein>
    <submittedName>
        <fullName evidence="1">Phosphoglycerate mutase</fullName>
    </submittedName>
</protein>
<dbReference type="Proteomes" id="UP000054709">
    <property type="component" value="Unassembled WGS sequence"/>
</dbReference>